<evidence type="ECO:0000313" key="4">
    <source>
        <dbReference type="Proteomes" id="UP001500665"/>
    </source>
</evidence>
<comment type="caution">
    <text evidence="3">The sequence shown here is derived from an EMBL/GenBank/DDBJ whole genome shotgun (WGS) entry which is preliminary data.</text>
</comment>
<feature type="region of interest" description="Disordered" evidence="1">
    <location>
        <begin position="22"/>
        <end position="61"/>
    </location>
</feature>
<evidence type="ECO:0000256" key="1">
    <source>
        <dbReference type="SAM" id="MobiDB-lite"/>
    </source>
</evidence>
<dbReference type="RefSeq" id="WP_344242105.1">
    <property type="nucleotide sequence ID" value="NZ_BAAAHH010000014.1"/>
</dbReference>
<evidence type="ECO:0000313" key="3">
    <source>
        <dbReference type="EMBL" id="GAA0954198.1"/>
    </source>
</evidence>
<keyword evidence="4" id="KW-1185">Reference proteome</keyword>
<evidence type="ECO:0008006" key="5">
    <source>
        <dbReference type="Google" id="ProtNLM"/>
    </source>
</evidence>
<feature type="chain" id="PRO_5046732285" description="Lipoprotein" evidence="2">
    <location>
        <begin position="20"/>
        <end position="164"/>
    </location>
</feature>
<name>A0ABP4BSA1_9ACTN</name>
<proteinExistence type="predicted"/>
<reference evidence="4" key="1">
    <citation type="journal article" date="2019" name="Int. J. Syst. Evol. Microbiol.">
        <title>The Global Catalogue of Microorganisms (GCM) 10K type strain sequencing project: providing services to taxonomists for standard genome sequencing and annotation.</title>
        <authorList>
            <consortium name="The Broad Institute Genomics Platform"/>
            <consortium name="The Broad Institute Genome Sequencing Center for Infectious Disease"/>
            <person name="Wu L."/>
            <person name="Ma J."/>
        </authorList>
    </citation>
    <scope>NUCLEOTIDE SEQUENCE [LARGE SCALE GENOMIC DNA]</scope>
    <source>
        <strain evidence="4">JCM 10696</strain>
    </source>
</reference>
<dbReference type="EMBL" id="BAAAHH010000014">
    <property type="protein sequence ID" value="GAA0954198.1"/>
    <property type="molecule type" value="Genomic_DNA"/>
</dbReference>
<feature type="signal peptide" evidence="2">
    <location>
        <begin position="1"/>
        <end position="19"/>
    </location>
</feature>
<protein>
    <recommendedName>
        <fullName evidence="5">Lipoprotein</fullName>
    </recommendedName>
</protein>
<organism evidence="3 4">
    <name type="scientific">Actinocorallia libanotica</name>
    <dbReference type="NCBI Taxonomy" id="46162"/>
    <lineage>
        <taxon>Bacteria</taxon>
        <taxon>Bacillati</taxon>
        <taxon>Actinomycetota</taxon>
        <taxon>Actinomycetes</taxon>
        <taxon>Streptosporangiales</taxon>
        <taxon>Thermomonosporaceae</taxon>
        <taxon>Actinocorallia</taxon>
    </lineage>
</organism>
<dbReference type="PROSITE" id="PS51257">
    <property type="entry name" value="PROKAR_LIPOPROTEIN"/>
    <property type="match status" value="1"/>
</dbReference>
<accession>A0ABP4BSA1</accession>
<sequence>MKKHVLAVLGVFATIGCGAQDAEAPAARQTGPTLAESRATYTSTATNPPLGIVEPAPPPSGVVQTSTSHWFLRYDPDSECVYVEPVHPEEAGAPRFLPFWPKGAEPVVRDGRTGVRTSRGTILQDERFTSAAWELSAAVLERLREKNVVGRCLTEGMGAVEIHL</sequence>
<dbReference type="Proteomes" id="UP001500665">
    <property type="component" value="Unassembled WGS sequence"/>
</dbReference>
<gene>
    <name evidence="3" type="ORF">GCM10009550_37190</name>
</gene>
<evidence type="ECO:0000256" key="2">
    <source>
        <dbReference type="SAM" id="SignalP"/>
    </source>
</evidence>
<keyword evidence="2" id="KW-0732">Signal</keyword>